<dbReference type="Pfam" id="PF07707">
    <property type="entry name" value="BACK"/>
    <property type="match status" value="2"/>
</dbReference>
<dbReference type="InterPro" id="IPR006571">
    <property type="entry name" value="TLDc_dom"/>
</dbReference>
<dbReference type="VEuPathDB" id="FungiDB:RhiirA1_464508"/>
<keyword evidence="4" id="KW-1185">Reference proteome</keyword>
<evidence type="ECO:0000313" key="3">
    <source>
        <dbReference type="EMBL" id="PKY57517.1"/>
    </source>
</evidence>
<dbReference type="Pfam" id="PF00651">
    <property type="entry name" value="BTB"/>
    <property type="match status" value="1"/>
</dbReference>
<dbReference type="InterPro" id="IPR000210">
    <property type="entry name" value="BTB/POZ_dom"/>
</dbReference>
<protein>
    <recommendedName>
        <fullName evidence="5">Kelch-like protein 17</fullName>
    </recommendedName>
</protein>
<dbReference type="SMART" id="SM00584">
    <property type="entry name" value="TLDc"/>
    <property type="match status" value="1"/>
</dbReference>
<dbReference type="CDD" id="cd18186">
    <property type="entry name" value="BTB_POZ_ZBTB_KLHL-like"/>
    <property type="match status" value="1"/>
</dbReference>
<evidence type="ECO:0000259" key="1">
    <source>
        <dbReference type="PROSITE" id="PS50097"/>
    </source>
</evidence>
<dbReference type="PANTHER" id="PTHR45774">
    <property type="entry name" value="BTB/POZ DOMAIN-CONTAINING"/>
    <property type="match status" value="1"/>
</dbReference>
<feature type="domain" description="TLDc" evidence="2">
    <location>
        <begin position="603"/>
        <end position="777"/>
    </location>
</feature>
<dbReference type="VEuPathDB" id="FungiDB:RhiirA1_539442"/>
<gene>
    <name evidence="3" type="ORF">RhiirA4_478636</name>
</gene>
<dbReference type="AlphaFoldDB" id="A0A2I1HF59"/>
<dbReference type="VEuPathDB" id="FungiDB:RhiirFUN_025308"/>
<dbReference type="EMBL" id="LLXI01002584">
    <property type="protein sequence ID" value="PKY57517.1"/>
    <property type="molecule type" value="Genomic_DNA"/>
</dbReference>
<dbReference type="PROSITE" id="PS51886">
    <property type="entry name" value="TLDC"/>
    <property type="match status" value="1"/>
</dbReference>
<dbReference type="Gene3D" id="3.30.710.10">
    <property type="entry name" value="Potassium Channel Kv1.1, Chain A"/>
    <property type="match status" value="1"/>
</dbReference>
<accession>A0A2I1HF59</accession>
<dbReference type="VEuPathDB" id="FungiDB:RhiirFUN_006298"/>
<evidence type="ECO:0000259" key="2">
    <source>
        <dbReference type="PROSITE" id="PS51886"/>
    </source>
</evidence>
<dbReference type="SUPFAM" id="SSF54695">
    <property type="entry name" value="POZ domain"/>
    <property type="match status" value="1"/>
</dbReference>
<dbReference type="Pfam" id="PF07534">
    <property type="entry name" value="TLD"/>
    <property type="match status" value="1"/>
</dbReference>
<reference evidence="3 4" key="1">
    <citation type="submission" date="2015-10" db="EMBL/GenBank/DDBJ databases">
        <title>Genome analyses suggest a sexual origin of heterokaryosis in a supposedly ancient asexual fungus.</title>
        <authorList>
            <person name="Ropars J."/>
            <person name="Sedzielewska K."/>
            <person name="Noel J."/>
            <person name="Charron P."/>
            <person name="Farinelli L."/>
            <person name="Marton T."/>
            <person name="Kruger M."/>
            <person name="Pelin A."/>
            <person name="Brachmann A."/>
            <person name="Corradi N."/>
        </authorList>
    </citation>
    <scope>NUCLEOTIDE SEQUENCE [LARGE SCALE GENOMIC DNA]</scope>
    <source>
        <strain evidence="3 4">A4</strain>
    </source>
</reference>
<proteinExistence type="predicted"/>
<feature type="domain" description="BTB" evidence="1">
    <location>
        <begin position="24"/>
        <end position="97"/>
    </location>
</feature>
<name>A0A2I1HF59_9GLOM</name>
<evidence type="ECO:0008006" key="5">
    <source>
        <dbReference type="Google" id="ProtNLM"/>
    </source>
</evidence>
<dbReference type="InterPro" id="IPR011705">
    <property type="entry name" value="BACK"/>
</dbReference>
<dbReference type="Proteomes" id="UP000234323">
    <property type="component" value="Unassembled WGS sequence"/>
</dbReference>
<dbReference type="SMART" id="SM00225">
    <property type="entry name" value="BTB"/>
    <property type="match status" value="1"/>
</dbReference>
<comment type="caution">
    <text evidence="3">The sequence shown here is derived from an EMBL/GenBank/DDBJ whole genome shotgun (WGS) entry which is preliminary data.</text>
</comment>
<sequence>MADNKLLPKLLQNLTEILNDEEYYDITIEVGNDPYIKIFRAHMVILHYRSPYLRRILSTNKKKNDETLTHIKLPNISPEIFQIILRYIYGGNLSLNEYDNSVIIQTLIAANELSLQELILYLQSFLIENKANWMEQNFNLMYQTSFENDTFSELQKYCTDLMTKEPIKIFNSLNFSSIPEKLLITIIQNDNLQMSEIQVWEHILKWGHAQNPELPSDITNYSKDDFNTLKSTLQQFIPFIKFYNLTNKEFTDKVLPYREILSEELFINLLKTFLSLSDPNIKPSDNLKPYSFVFSFNNDRIEDYILSRVMNENYAINNGSDRGPSFGMGDLIIWKASNFRGFYYDSSWSKKNSYEKPISKTENGFGVGECEGKYKIVNKLGLLKFMYIYGGNLSLNEYDNSDIIQILIAANELSLQDLIPYLQSFLIENKANWMEQNFNLIYQTSFENDSFSELQKYCTDLMTKEPVKIFNSLNFSSIPEKLLITIIQNDNLQMSEIQVWEHILKWGHAQNPELPSDITNYSKDDFNTLKSTLQQFIPFIKFYNLTNKEFTDKVLPYREILSEELFINLLKTFLSLSDPNIKPSDNLKPCITKKVNLKAIDSKIITSQHVEMISKWIDRLEITDKLTSSYEYKLLFRGSRDGFSLNKFHEICDDKACTVTLVKVESSNEILGGYNPVKWKSDDVWGVTKDSFIFSFNTGRIEDYILSRVKNKNYAINNGSNRGPSFGDGDLSIWKTPMWKSTQVLDFCYSKKNFYEKPIRKTENNFKIGEYEVFQIINQ</sequence>
<dbReference type="VEuPathDB" id="FungiDB:FUN_022676"/>
<dbReference type="PROSITE" id="PS50097">
    <property type="entry name" value="BTB"/>
    <property type="match status" value="1"/>
</dbReference>
<dbReference type="InterPro" id="IPR011333">
    <property type="entry name" value="SKP1/BTB/POZ_sf"/>
</dbReference>
<dbReference type="Gene3D" id="1.25.40.420">
    <property type="match status" value="2"/>
</dbReference>
<dbReference type="VEuPathDB" id="FungiDB:FUN_004134"/>
<organism evidence="3 4">
    <name type="scientific">Rhizophagus irregularis</name>
    <dbReference type="NCBI Taxonomy" id="588596"/>
    <lineage>
        <taxon>Eukaryota</taxon>
        <taxon>Fungi</taxon>
        <taxon>Fungi incertae sedis</taxon>
        <taxon>Mucoromycota</taxon>
        <taxon>Glomeromycotina</taxon>
        <taxon>Glomeromycetes</taxon>
        <taxon>Glomerales</taxon>
        <taxon>Glomeraceae</taxon>
        <taxon>Rhizophagus</taxon>
    </lineage>
</organism>
<evidence type="ECO:0000313" key="4">
    <source>
        <dbReference type="Proteomes" id="UP000234323"/>
    </source>
</evidence>
<dbReference type="PANTHER" id="PTHR45774:SF3">
    <property type="entry name" value="BTB (POZ) DOMAIN-CONTAINING 2B-RELATED"/>
    <property type="match status" value="1"/>
</dbReference>